<evidence type="ECO:0000256" key="6">
    <source>
        <dbReference type="ARBA" id="ARBA00022679"/>
    </source>
</evidence>
<dbReference type="GO" id="GO:0000155">
    <property type="term" value="F:phosphorelay sensor kinase activity"/>
    <property type="evidence" value="ECO:0007669"/>
    <property type="project" value="InterPro"/>
</dbReference>
<feature type="domain" description="HAMP" evidence="15">
    <location>
        <begin position="21"/>
        <end position="74"/>
    </location>
</feature>
<keyword evidence="6" id="KW-0808">Transferase</keyword>
<sequence>MTVAMMGVLFGLVLLLLLVHLRRSRQIRRMADTLEAFAENNRNLRIRLFTKDPSLTRLALMINRLAEQFQGMEERTAYLEAERKRLLTHVSHDLRTPLTSLLGYAEALRRDADLTDREREEYLEVIEEKARRLTVLINDFFDLAKLEAGDAEIRLRPMDVCERVRGSVLTFYREITEAGLTPEIRIPDREIRVQGDPYATERILNNLIGNALRYGREGGVIGVGVREEEKCVWVEVWDRGPGIPEEELPRIFDRLHTGDRSRNPHLRGSGLGLTIVKQLVEKQKGEIRVASDPHRKTVFSFSLMRAEGGKGVPDDSPPL</sequence>
<evidence type="ECO:0000256" key="8">
    <source>
        <dbReference type="ARBA" id="ARBA00022741"/>
    </source>
</evidence>
<evidence type="ECO:0000256" key="3">
    <source>
        <dbReference type="ARBA" id="ARBA00012438"/>
    </source>
</evidence>
<dbReference type="EMBL" id="PVNE01000011">
    <property type="protein sequence ID" value="PRX40682.1"/>
    <property type="molecule type" value="Genomic_DNA"/>
</dbReference>
<dbReference type="Gene3D" id="1.10.287.130">
    <property type="match status" value="1"/>
</dbReference>
<evidence type="ECO:0000256" key="10">
    <source>
        <dbReference type="ARBA" id="ARBA00022840"/>
    </source>
</evidence>
<dbReference type="Proteomes" id="UP000237797">
    <property type="component" value="Unassembled WGS sequence"/>
</dbReference>
<comment type="subcellular location">
    <subcellularLocation>
        <location evidence="2">Cell membrane</location>
        <topology evidence="2">Multi-pass membrane protein</topology>
    </subcellularLocation>
</comment>
<evidence type="ECO:0000256" key="12">
    <source>
        <dbReference type="ARBA" id="ARBA00023012"/>
    </source>
</evidence>
<keyword evidence="8" id="KW-0547">Nucleotide-binding</keyword>
<evidence type="ECO:0000256" key="11">
    <source>
        <dbReference type="ARBA" id="ARBA00022989"/>
    </source>
</evidence>
<protein>
    <recommendedName>
        <fullName evidence="3">histidine kinase</fullName>
        <ecNumber evidence="3">2.7.13.3</ecNumber>
    </recommendedName>
</protein>
<keyword evidence="12" id="KW-0902">Two-component regulatory system</keyword>
<evidence type="ECO:0000256" key="7">
    <source>
        <dbReference type="ARBA" id="ARBA00022692"/>
    </source>
</evidence>
<evidence type="ECO:0000256" key="4">
    <source>
        <dbReference type="ARBA" id="ARBA00022475"/>
    </source>
</evidence>
<evidence type="ECO:0000256" key="13">
    <source>
        <dbReference type="ARBA" id="ARBA00023136"/>
    </source>
</evidence>
<dbReference type="InterPro" id="IPR004358">
    <property type="entry name" value="Sig_transdc_His_kin-like_C"/>
</dbReference>
<dbReference type="OrthoDB" id="9792991at2"/>
<keyword evidence="10" id="KW-0067">ATP-binding</keyword>
<evidence type="ECO:0000313" key="17">
    <source>
        <dbReference type="Proteomes" id="UP000237797"/>
    </source>
</evidence>
<proteinExistence type="predicted"/>
<accession>A0A2T0LEU7</accession>
<evidence type="ECO:0000256" key="1">
    <source>
        <dbReference type="ARBA" id="ARBA00000085"/>
    </source>
</evidence>
<keyword evidence="13" id="KW-0472">Membrane</keyword>
<dbReference type="InterPro" id="IPR005467">
    <property type="entry name" value="His_kinase_dom"/>
</dbReference>
<evidence type="ECO:0000256" key="5">
    <source>
        <dbReference type="ARBA" id="ARBA00022553"/>
    </source>
</evidence>
<comment type="catalytic activity">
    <reaction evidence="1">
        <text>ATP + protein L-histidine = ADP + protein N-phospho-L-histidine.</text>
        <dbReference type="EC" id="2.7.13.3"/>
    </reaction>
</comment>
<evidence type="ECO:0000259" key="14">
    <source>
        <dbReference type="PROSITE" id="PS50109"/>
    </source>
</evidence>
<dbReference type="Gene3D" id="3.30.565.10">
    <property type="entry name" value="Histidine kinase-like ATPase, C-terminal domain"/>
    <property type="match status" value="1"/>
</dbReference>
<dbReference type="GO" id="GO:0005524">
    <property type="term" value="F:ATP binding"/>
    <property type="evidence" value="ECO:0007669"/>
    <property type="project" value="UniProtKB-KW"/>
</dbReference>
<keyword evidence="4" id="KW-1003">Cell membrane</keyword>
<dbReference type="SMART" id="SM00388">
    <property type="entry name" value="HisKA"/>
    <property type="match status" value="1"/>
</dbReference>
<dbReference type="Pfam" id="PF00512">
    <property type="entry name" value="HisKA"/>
    <property type="match status" value="1"/>
</dbReference>
<dbReference type="PRINTS" id="PR00344">
    <property type="entry name" value="BCTRLSENSOR"/>
</dbReference>
<keyword evidence="7" id="KW-0812">Transmembrane</keyword>
<dbReference type="InterPro" id="IPR003660">
    <property type="entry name" value="HAMP_dom"/>
</dbReference>
<dbReference type="InterPro" id="IPR003661">
    <property type="entry name" value="HisK_dim/P_dom"/>
</dbReference>
<dbReference type="FunFam" id="1.10.287.130:FF:000001">
    <property type="entry name" value="Two-component sensor histidine kinase"/>
    <property type="match status" value="1"/>
</dbReference>
<dbReference type="InterPro" id="IPR050736">
    <property type="entry name" value="Sensor_HK_Regulatory"/>
</dbReference>
<dbReference type="CDD" id="cd00082">
    <property type="entry name" value="HisKA"/>
    <property type="match status" value="1"/>
</dbReference>
<reference evidence="16 17" key="1">
    <citation type="submission" date="2018-03" db="EMBL/GenBank/DDBJ databases">
        <title>Genomic Encyclopedia of Archaeal and Bacterial Type Strains, Phase II (KMG-II): from individual species to whole genera.</title>
        <authorList>
            <person name="Goeker M."/>
        </authorList>
    </citation>
    <scope>NUCLEOTIDE SEQUENCE [LARGE SCALE GENOMIC DNA]</scope>
    <source>
        <strain evidence="16 17">DSM 44946</strain>
    </source>
</reference>
<evidence type="ECO:0000259" key="15">
    <source>
        <dbReference type="PROSITE" id="PS50885"/>
    </source>
</evidence>
<dbReference type="SMART" id="SM00387">
    <property type="entry name" value="HATPase_c"/>
    <property type="match status" value="1"/>
</dbReference>
<keyword evidence="11" id="KW-1133">Transmembrane helix</keyword>
<dbReference type="InterPro" id="IPR036890">
    <property type="entry name" value="HATPase_C_sf"/>
</dbReference>
<feature type="domain" description="Histidine kinase" evidence="14">
    <location>
        <begin position="89"/>
        <end position="307"/>
    </location>
</feature>
<dbReference type="Pfam" id="PF02518">
    <property type="entry name" value="HATPase_c"/>
    <property type="match status" value="1"/>
</dbReference>
<keyword evidence="17" id="KW-1185">Reference proteome</keyword>
<dbReference type="FunFam" id="3.30.565.10:FF:000013">
    <property type="entry name" value="Two-component sensor histidine kinase"/>
    <property type="match status" value="1"/>
</dbReference>
<evidence type="ECO:0000313" key="16">
    <source>
        <dbReference type="EMBL" id="PRX40682.1"/>
    </source>
</evidence>
<dbReference type="SUPFAM" id="SSF47384">
    <property type="entry name" value="Homodimeric domain of signal transducing histidine kinase"/>
    <property type="match status" value="1"/>
</dbReference>
<keyword evidence="9" id="KW-0418">Kinase</keyword>
<dbReference type="InterPro" id="IPR036097">
    <property type="entry name" value="HisK_dim/P_sf"/>
</dbReference>
<organism evidence="16 17">
    <name type="scientific">Planifilum fimeticola</name>
    <dbReference type="NCBI Taxonomy" id="201975"/>
    <lineage>
        <taxon>Bacteria</taxon>
        <taxon>Bacillati</taxon>
        <taxon>Bacillota</taxon>
        <taxon>Bacilli</taxon>
        <taxon>Bacillales</taxon>
        <taxon>Thermoactinomycetaceae</taxon>
        <taxon>Planifilum</taxon>
    </lineage>
</organism>
<comment type="caution">
    <text evidence="16">The sequence shown here is derived from an EMBL/GenBank/DDBJ whole genome shotgun (WGS) entry which is preliminary data.</text>
</comment>
<gene>
    <name evidence="16" type="ORF">CLV97_11124</name>
</gene>
<dbReference type="PROSITE" id="PS50109">
    <property type="entry name" value="HIS_KIN"/>
    <property type="match status" value="1"/>
</dbReference>
<dbReference type="AlphaFoldDB" id="A0A2T0LEU7"/>
<evidence type="ECO:0000256" key="2">
    <source>
        <dbReference type="ARBA" id="ARBA00004651"/>
    </source>
</evidence>
<dbReference type="InterPro" id="IPR003594">
    <property type="entry name" value="HATPase_dom"/>
</dbReference>
<dbReference type="PROSITE" id="PS50885">
    <property type="entry name" value="HAMP"/>
    <property type="match status" value="1"/>
</dbReference>
<name>A0A2T0LEU7_9BACL</name>
<dbReference type="RefSeq" id="WP_106345067.1">
    <property type="nucleotide sequence ID" value="NZ_PVNE01000011.1"/>
</dbReference>
<dbReference type="SUPFAM" id="SSF55874">
    <property type="entry name" value="ATPase domain of HSP90 chaperone/DNA topoisomerase II/histidine kinase"/>
    <property type="match status" value="1"/>
</dbReference>
<dbReference type="EC" id="2.7.13.3" evidence="3"/>
<evidence type="ECO:0000256" key="9">
    <source>
        <dbReference type="ARBA" id="ARBA00022777"/>
    </source>
</evidence>
<keyword evidence="5" id="KW-0597">Phosphoprotein</keyword>
<dbReference type="PANTHER" id="PTHR43711:SF1">
    <property type="entry name" value="HISTIDINE KINASE 1"/>
    <property type="match status" value="1"/>
</dbReference>
<dbReference type="PANTHER" id="PTHR43711">
    <property type="entry name" value="TWO-COMPONENT HISTIDINE KINASE"/>
    <property type="match status" value="1"/>
</dbReference>
<dbReference type="GO" id="GO:0005886">
    <property type="term" value="C:plasma membrane"/>
    <property type="evidence" value="ECO:0007669"/>
    <property type="project" value="UniProtKB-SubCell"/>
</dbReference>